<dbReference type="GO" id="GO:0005524">
    <property type="term" value="F:ATP binding"/>
    <property type="evidence" value="ECO:0007669"/>
    <property type="project" value="UniProtKB-KW"/>
</dbReference>
<feature type="domain" description="Protein kinase" evidence="6">
    <location>
        <begin position="24"/>
        <end position="292"/>
    </location>
</feature>
<dbReference type="InterPro" id="IPR000719">
    <property type="entry name" value="Prot_kinase_dom"/>
</dbReference>
<evidence type="ECO:0000313" key="7">
    <source>
        <dbReference type="EMBL" id="ATB44276.1"/>
    </source>
</evidence>
<dbReference type="CDD" id="cd14014">
    <property type="entry name" value="STKc_PknB_like"/>
    <property type="match status" value="1"/>
</dbReference>
<dbReference type="AlphaFoldDB" id="A0A250JME7"/>
<evidence type="ECO:0000256" key="4">
    <source>
        <dbReference type="ARBA" id="ARBA00022840"/>
    </source>
</evidence>
<name>A0A250JME7_9BACT</name>
<feature type="region of interest" description="Disordered" evidence="5">
    <location>
        <begin position="314"/>
        <end position="338"/>
    </location>
</feature>
<dbReference type="Pfam" id="PF00069">
    <property type="entry name" value="Pkinase"/>
    <property type="match status" value="1"/>
</dbReference>
<keyword evidence="1" id="KW-0808">Transferase</keyword>
<dbReference type="SUPFAM" id="SSF56112">
    <property type="entry name" value="Protein kinase-like (PK-like)"/>
    <property type="match status" value="1"/>
</dbReference>
<dbReference type="Gene3D" id="1.10.510.10">
    <property type="entry name" value="Transferase(Phosphotransferase) domain 1"/>
    <property type="match status" value="1"/>
</dbReference>
<accession>A0A250JME7</accession>
<dbReference type="RefSeq" id="WP_198316402.1">
    <property type="nucleotide sequence ID" value="NZ_CP022098.1"/>
</dbReference>
<dbReference type="Gene3D" id="3.30.200.20">
    <property type="entry name" value="Phosphorylase Kinase, domain 1"/>
    <property type="match status" value="1"/>
</dbReference>
<evidence type="ECO:0000259" key="6">
    <source>
        <dbReference type="PROSITE" id="PS50011"/>
    </source>
</evidence>
<keyword evidence="3" id="KW-0418">Kinase</keyword>
<dbReference type="PROSITE" id="PS50011">
    <property type="entry name" value="PROTEIN_KINASE_DOM"/>
    <property type="match status" value="1"/>
</dbReference>
<dbReference type="GO" id="GO:0004674">
    <property type="term" value="F:protein serine/threonine kinase activity"/>
    <property type="evidence" value="ECO:0007669"/>
    <property type="project" value="TreeGrafter"/>
</dbReference>
<gene>
    <name evidence="7" type="ORF">CYFUS_009763</name>
</gene>
<evidence type="ECO:0000256" key="2">
    <source>
        <dbReference type="ARBA" id="ARBA00022741"/>
    </source>
</evidence>
<organism evidence="7 8">
    <name type="scientific">Cystobacter fuscus</name>
    <dbReference type="NCBI Taxonomy" id="43"/>
    <lineage>
        <taxon>Bacteria</taxon>
        <taxon>Pseudomonadati</taxon>
        <taxon>Myxococcota</taxon>
        <taxon>Myxococcia</taxon>
        <taxon>Myxococcales</taxon>
        <taxon>Cystobacterineae</taxon>
        <taxon>Archangiaceae</taxon>
        <taxon>Cystobacter</taxon>
    </lineage>
</organism>
<dbReference type="InterPro" id="IPR011009">
    <property type="entry name" value="Kinase-like_dom_sf"/>
</dbReference>
<keyword evidence="2" id="KW-0547">Nucleotide-binding</keyword>
<dbReference type="PANTHER" id="PTHR43289:SF34">
    <property type="entry name" value="SERINE_THREONINE-PROTEIN KINASE YBDM-RELATED"/>
    <property type="match status" value="1"/>
</dbReference>
<keyword evidence="4" id="KW-0067">ATP-binding</keyword>
<evidence type="ECO:0000256" key="5">
    <source>
        <dbReference type="SAM" id="MobiDB-lite"/>
    </source>
</evidence>
<evidence type="ECO:0000256" key="1">
    <source>
        <dbReference type="ARBA" id="ARBA00022679"/>
    </source>
</evidence>
<dbReference type="EMBL" id="CP022098">
    <property type="protein sequence ID" value="ATB44276.1"/>
    <property type="molecule type" value="Genomic_DNA"/>
</dbReference>
<dbReference type="KEGG" id="cfus:CYFUS_009763"/>
<evidence type="ECO:0000313" key="8">
    <source>
        <dbReference type="Proteomes" id="UP000217257"/>
    </source>
</evidence>
<sequence length="473" mass="52030">MATSPGTVRLYPEALAPGTRVGRWRVVEPLGVGGQGAVYRVEDLEHPGDFYALKFAWYASDGRVEREVELMMTRAAHPHVVGFHGWTRWPHPREGCLGFVMDWVPGLALDVWAEKEGTTFRRLAEVGATVANTLGELHARGVLHRDLKPEHILVRESDGQPVLLDFGVGWYEGAAPLTTGPLPPATLYLLTPEAVRFLWKSREHPGARYAFQPGDDLYALGVCLYRAATGHQPFPEGLPADLLQMAILEARPMAPVLVNPRVPRALSDVIVRLLSKDPSERYPSGAALHEALVAAASDGAPAWDASIFEWEEVPPAQEGGSPERRLVRPPRPKPSWIAPPPPPVPARVERRSHWPRGLVLAAVVLLALVSMVRVSPEAPSVQAPDEKWATDVRVDPPGSARYEQAPLPVRNQKQAPCTEGIEVELSGTCWRTLEQRSPTCPRLTFAYKGRCFLPVLKEQRAPTSVDAGVPEER</sequence>
<reference evidence="7 8" key="1">
    <citation type="submission" date="2017-06" db="EMBL/GenBank/DDBJ databases">
        <title>Sequencing and comparative analysis of myxobacterial genomes.</title>
        <authorList>
            <person name="Rupp O."/>
            <person name="Goesmann A."/>
            <person name="Sogaard-Andersen L."/>
        </authorList>
    </citation>
    <scope>NUCLEOTIDE SEQUENCE [LARGE SCALE GENOMIC DNA]</scope>
    <source>
        <strain evidence="7 8">DSM 52655</strain>
    </source>
</reference>
<dbReference type="PANTHER" id="PTHR43289">
    <property type="entry name" value="MITOGEN-ACTIVATED PROTEIN KINASE KINASE KINASE 20-RELATED"/>
    <property type="match status" value="1"/>
</dbReference>
<evidence type="ECO:0000256" key="3">
    <source>
        <dbReference type="ARBA" id="ARBA00022777"/>
    </source>
</evidence>
<dbReference type="Proteomes" id="UP000217257">
    <property type="component" value="Chromosome"/>
</dbReference>
<protein>
    <recommendedName>
        <fullName evidence="6">Protein kinase domain-containing protein</fullName>
    </recommendedName>
</protein>
<proteinExistence type="predicted"/>